<keyword evidence="2" id="KW-0560">Oxidoreductase</keyword>
<name>A0ABP0KH00_9DINO</name>
<gene>
    <name evidence="6" type="ORF">SCF082_LOCUS17154</name>
</gene>
<dbReference type="InterPro" id="IPR029061">
    <property type="entry name" value="THDP-binding"/>
</dbReference>
<evidence type="ECO:0000313" key="7">
    <source>
        <dbReference type="Proteomes" id="UP001642464"/>
    </source>
</evidence>
<protein>
    <submittedName>
        <fullName evidence="6">Mitochondrial (3-methyl-2-oxobutanoate dehydrogenase) (Branched-chain alpha-keto acid dehydrogenase E1 component beta chain) (BCKDE1B) (BCKDH E1-beta)</fullName>
    </submittedName>
</protein>
<evidence type="ECO:0000259" key="5">
    <source>
        <dbReference type="SMART" id="SM00861"/>
    </source>
</evidence>
<feature type="region of interest" description="Disordered" evidence="4">
    <location>
        <begin position="111"/>
        <end position="131"/>
    </location>
</feature>
<sequence length="131" mass="14320">MEIALSSNDKAMLFGEDVAFGGVFRCSMNLREQFGKDRVFNTPLSEQGIIGFAVGLASVGYTPIAEIQFADYVFPAFDQIVNEAAKYRYRAGSTWHCGSLTIRMPAGAVGHGGSRRTRHHNPSLFRTAAVD</sequence>
<dbReference type="Gene3D" id="3.40.50.970">
    <property type="match status" value="1"/>
</dbReference>
<dbReference type="SMART" id="SM00861">
    <property type="entry name" value="Transket_pyr"/>
    <property type="match status" value="1"/>
</dbReference>
<proteinExistence type="predicted"/>
<comment type="catalytic activity">
    <reaction evidence="3">
        <text>N(6)-[(R)-lipoyl]-L-lysyl-[protein] + 3-methyl-2-oxobutanoate + H(+) = N(6)-[(R)-S(8)-2-methylpropanoyldihydrolipoyl]-L-lysyl-[protein] + CO2</text>
        <dbReference type="Rhea" id="RHEA:13457"/>
        <dbReference type="Rhea" id="RHEA-COMP:10474"/>
        <dbReference type="Rhea" id="RHEA-COMP:10497"/>
        <dbReference type="ChEBI" id="CHEBI:11851"/>
        <dbReference type="ChEBI" id="CHEBI:15378"/>
        <dbReference type="ChEBI" id="CHEBI:16526"/>
        <dbReference type="ChEBI" id="CHEBI:83099"/>
        <dbReference type="ChEBI" id="CHEBI:83142"/>
        <dbReference type="EC" id="1.2.4.4"/>
    </reaction>
    <physiologicalReaction direction="left-to-right" evidence="3">
        <dbReference type="Rhea" id="RHEA:13458"/>
    </physiologicalReaction>
</comment>
<dbReference type="EMBL" id="CAXAMM010011237">
    <property type="protein sequence ID" value="CAK9025595.1"/>
    <property type="molecule type" value="Genomic_DNA"/>
</dbReference>
<dbReference type="PANTHER" id="PTHR42980:SF1">
    <property type="entry name" value="2-OXOISOVALERATE DEHYDROGENASE SUBUNIT BETA, MITOCHONDRIAL"/>
    <property type="match status" value="1"/>
</dbReference>
<dbReference type="SUPFAM" id="SSF52518">
    <property type="entry name" value="Thiamin diphosphate-binding fold (THDP-binding)"/>
    <property type="match status" value="1"/>
</dbReference>
<reference evidence="6 7" key="1">
    <citation type="submission" date="2024-02" db="EMBL/GenBank/DDBJ databases">
        <authorList>
            <person name="Chen Y."/>
            <person name="Shah S."/>
            <person name="Dougan E. K."/>
            <person name="Thang M."/>
            <person name="Chan C."/>
        </authorList>
    </citation>
    <scope>NUCLEOTIDE SEQUENCE [LARGE SCALE GENOMIC DNA]</scope>
</reference>
<evidence type="ECO:0000256" key="3">
    <source>
        <dbReference type="ARBA" id="ARBA00051764"/>
    </source>
</evidence>
<accession>A0ABP0KH00</accession>
<comment type="cofactor">
    <cofactor evidence="1">
        <name>thiamine diphosphate</name>
        <dbReference type="ChEBI" id="CHEBI:58937"/>
    </cofactor>
</comment>
<keyword evidence="7" id="KW-1185">Reference proteome</keyword>
<evidence type="ECO:0000256" key="4">
    <source>
        <dbReference type="SAM" id="MobiDB-lite"/>
    </source>
</evidence>
<dbReference type="Proteomes" id="UP001642464">
    <property type="component" value="Unassembled WGS sequence"/>
</dbReference>
<comment type="caution">
    <text evidence="6">The sequence shown here is derived from an EMBL/GenBank/DDBJ whole genome shotgun (WGS) entry which is preliminary data.</text>
</comment>
<dbReference type="InterPro" id="IPR005475">
    <property type="entry name" value="Transketolase-like_Pyr-bd"/>
</dbReference>
<feature type="domain" description="Transketolase-like pyrimidine-binding" evidence="5">
    <location>
        <begin position="1"/>
        <end position="130"/>
    </location>
</feature>
<evidence type="ECO:0000313" key="6">
    <source>
        <dbReference type="EMBL" id="CAK9025595.1"/>
    </source>
</evidence>
<dbReference type="PANTHER" id="PTHR42980">
    <property type="entry name" value="2-OXOISOVALERATE DEHYDROGENASE SUBUNIT BETA-RELATED"/>
    <property type="match status" value="1"/>
</dbReference>
<organism evidence="6 7">
    <name type="scientific">Durusdinium trenchii</name>
    <dbReference type="NCBI Taxonomy" id="1381693"/>
    <lineage>
        <taxon>Eukaryota</taxon>
        <taxon>Sar</taxon>
        <taxon>Alveolata</taxon>
        <taxon>Dinophyceae</taxon>
        <taxon>Suessiales</taxon>
        <taxon>Symbiodiniaceae</taxon>
        <taxon>Durusdinium</taxon>
    </lineage>
</organism>
<evidence type="ECO:0000256" key="1">
    <source>
        <dbReference type="ARBA" id="ARBA00001964"/>
    </source>
</evidence>
<dbReference type="Pfam" id="PF02779">
    <property type="entry name" value="Transket_pyr"/>
    <property type="match status" value="1"/>
</dbReference>
<evidence type="ECO:0000256" key="2">
    <source>
        <dbReference type="ARBA" id="ARBA00023002"/>
    </source>
</evidence>